<organism evidence="2 3">
    <name type="scientific">Panagrellus redivivus</name>
    <name type="common">Microworm</name>
    <dbReference type="NCBI Taxonomy" id="6233"/>
    <lineage>
        <taxon>Eukaryota</taxon>
        <taxon>Metazoa</taxon>
        <taxon>Ecdysozoa</taxon>
        <taxon>Nematoda</taxon>
        <taxon>Chromadorea</taxon>
        <taxon>Rhabditida</taxon>
        <taxon>Tylenchina</taxon>
        <taxon>Panagrolaimomorpha</taxon>
        <taxon>Panagrolaimoidea</taxon>
        <taxon>Panagrolaimidae</taxon>
        <taxon>Panagrellus</taxon>
    </lineage>
</organism>
<feature type="compositionally biased region" description="Low complexity" evidence="1">
    <location>
        <begin position="296"/>
        <end position="337"/>
    </location>
</feature>
<feature type="region of interest" description="Disordered" evidence="1">
    <location>
        <begin position="597"/>
        <end position="759"/>
    </location>
</feature>
<feature type="compositionally biased region" description="Polar residues" evidence="1">
    <location>
        <begin position="656"/>
        <end position="677"/>
    </location>
</feature>
<feature type="compositionally biased region" description="Polar residues" evidence="1">
    <location>
        <begin position="718"/>
        <end position="728"/>
    </location>
</feature>
<sequence>MSGGQQPPAEQPQPAAPGTANDPNWVQAGVPAQSGYQQGAPVYYAVDPSQAGPADGNQAYSGQQQYYQYPVYNYYTTDGTPAVYTGQQGDYEETYNIQQPYAVNAAQQQQQQPAPTVSAAPTATFDATAAGASSGYTPLPSGTTTAGGSRHNNVKPTSGALFDSTAASYTADWVTQTTQILSEMRTPPDVSDPNSANYSPSAWAEPSQMQLSPVEPVVIEGLTQQLGGLAVSPYGSQSVYGTAVYAQQMGQNQGPGYGQVASNNYVQQPQRYGNDGNQARQQQPWNVDASGQQPYGGRRNFGNGYGQNQNANNRNQRPLSNSYPNQNNQQSQNRQNNPAVIPTGGNAVPRFHTTRHQRSSGTWRPTGNVRNAPSPTPHYSPPNQQTVDTISSNTNSGPRTPRNRTAANTVQWSPPNANGAVSGLGLLSTPITNQPGQFQAPRPQNPQQFNQRNPANNNRQNFRQQLPPEFNPSVPPPPIPNPRPQQLPPSFFPPPRPGMPPMGPYGQQMPALMSYRGPPPQQQGPPTLRSFVPNQMPYGGPSPYSAPQFGGSGPPAYGYPYNGIGPYGQQYNGPVMGPPFGQSFNSGGATFNTSGTSFNSSGGYRPNRYQNAYNYNNRGRRANGNYNYRNQNQPNRNTPRNSPAKTLATSKPDESASATNADTEIPATNTESSSLVGDSQPLDAAMAESVNRGAEFDRDETSTPAPIGDEVDVEPAATATQEPNPSTDSVEDDDKQPTNEEASPPLGTSTTAAAILSTP</sequence>
<dbReference type="WBParaSite" id="Pan_g11893.t1">
    <property type="protein sequence ID" value="Pan_g11893.t1"/>
    <property type="gene ID" value="Pan_g11893"/>
</dbReference>
<feature type="region of interest" description="Disordered" evidence="1">
    <location>
        <begin position="267"/>
        <end position="534"/>
    </location>
</feature>
<evidence type="ECO:0000313" key="2">
    <source>
        <dbReference type="Proteomes" id="UP000492821"/>
    </source>
</evidence>
<reference evidence="2" key="1">
    <citation type="journal article" date="2013" name="Genetics">
        <title>The draft genome and transcriptome of Panagrellus redivivus are shaped by the harsh demands of a free-living lifestyle.</title>
        <authorList>
            <person name="Srinivasan J."/>
            <person name="Dillman A.R."/>
            <person name="Macchietto M.G."/>
            <person name="Heikkinen L."/>
            <person name="Lakso M."/>
            <person name="Fracchia K.M."/>
            <person name="Antoshechkin I."/>
            <person name="Mortazavi A."/>
            <person name="Wong G."/>
            <person name="Sternberg P.W."/>
        </authorList>
    </citation>
    <scope>NUCLEOTIDE SEQUENCE [LARGE SCALE GENOMIC DNA]</scope>
    <source>
        <strain evidence="2">MT8872</strain>
    </source>
</reference>
<feature type="compositionally biased region" description="Low complexity" evidence="1">
    <location>
        <begin position="597"/>
        <end position="641"/>
    </location>
</feature>
<dbReference type="AlphaFoldDB" id="A0A7E4URE4"/>
<feature type="compositionally biased region" description="Polar residues" evidence="1">
    <location>
        <begin position="267"/>
        <end position="293"/>
    </location>
</feature>
<evidence type="ECO:0000256" key="1">
    <source>
        <dbReference type="SAM" id="MobiDB-lite"/>
    </source>
</evidence>
<feature type="compositionally biased region" description="Polar residues" evidence="1">
    <location>
        <begin position="140"/>
        <end position="156"/>
    </location>
</feature>
<proteinExistence type="predicted"/>
<feature type="compositionally biased region" description="Pro residues" evidence="1">
    <location>
        <begin position="469"/>
        <end position="503"/>
    </location>
</feature>
<feature type="compositionally biased region" description="Polar residues" evidence="1">
    <location>
        <begin position="746"/>
        <end position="759"/>
    </location>
</feature>
<feature type="region of interest" description="Disordered" evidence="1">
    <location>
        <begin position="130"/>
        <end position="157"/>
    </location>
</feature>
<reference evidence="3" key="2">
    <citation type="submission" date="2020-10" db="UniProtKB">
        <authorList>
            <consortium name="WormBaseParasite"/>
        </authorList>
    </citation>
    <scope>IDENTIFICATION</scope>
</reference>
<feature type="region of interest" description="Disordered" evidence="1">
    <location>
        <begin position="1"/>
        <end position="32"/>
    </location>
</feature>
<feature type="compositionally biased region" description="Polar residues" evidence="1">
    <location>
        <begin position="359"/>
        <end position="373"/>
    </location>
</feature>
<feature type="compositionally biased region" description="Low complexity" evidence="1">
    <location>
        <begin position="437"/>
        <end position="468"/>
    </location>
</feature>
<feature type="compositionally biased region" description="Polar residues" evidence="1">
    <location>
        <begin position="381"/>
        <end position="416"/>
    </location>
</feature>
<dbReference type="Proteomes" id="UP000492821">
    <property type="component" value="Unassembled WGS sequence"/>
</dbReference>
<protein>
    <submittedName>
        <fullName evidence="3">PCI domain-containing protein</fullName>
    </submittedName>
</protein>
<evidence type="ECO:0000313" key="3">
    <source>
        <dbReference type="WBParaSite" id="Pan_g11893.t1"/>
    </source>
</evidence>
<accession>A0A7E4URE4</accession>
<keyword evidence="2" id="KW-1185">Reference proteome</keyword>
<name>A0A7E4URE4_PANRE</name>